<dbReference type="AlphaFoldDB" id="A0A0T7H0Q8"/>
<reference evidence="1 2" key="1">
    <citation type="submission" date="2014-08" db="EMBL/GenBank/DDBJ databases">
        <authorList>
            <person name="Chen Y.-H."/>
        </authorList>
    </citation>
    <scope>NUCLEOTIDE SEQUENCE [LARGE SCALE GENOMIC DNA]</scope>
</reference>
<evidence type="ECO:0000313" key="1">
    <source>
        <dbReference type="EMBL" id="CDZ52987.1"/>
    </source>
</evidence>
<gene>
    <name evidence="1" type="ORF">NGAL_HAMBI1189_47610</name>
</gene>
<organism evidence="1 2">
    <name type="scientific">Neorhizobium galegae bv. officinalis</name>
    <dbReference type="NCBI Taxonomy" id="323656"/>
    <lineage>
        <taxon>Bacteria</taxon>
        <taxon>Pseudomonadati</taxon>
        <taxon>Pseudomonadota</taxon>
        <taxon>Alphaproteobacteria</taxon>
        <taxon>Hyphomicrobiales</taxon>
        <taxon>Rhizobiaceae</taxon>
        <taxon>Rhizobium/Agrobacterium group</taxon>
        <taxon>Neorhizobium</taxon>
    </lineage>
</organism>
<protein>
    <submittedName>
        <fullName evidence="1">Uncharacterized protein</fullName>
    </submittedName>
</protein>
<accession>A0A0T7H0Q8</accession>
<dbReference type="Proteomes" id="UP000039660">
    <property type="component" value="Unassembled WGS sequence"/>
</dbReference>
<proteinExistence type="predicted"/>
<dbReference type="RefSeq" id="WP_046637558.1">
    <property type="nucleotide sequence ID" value="NZ_CCRK01000014.1"/>
</dbReference>
<sequence length="141" mass="15941">MHAFYHDTVESIVAHANECSPLLRLQHVNGGQYEHISVRAIIQYFEDTWGYWGAYPEFFIVGDGEEISWALDMEATFATALERKPEGFFMLVGYNDGGLFSVACEPMPFQIGAERLLTYRPDMSSRGSLLSSLIGVIQPRR</sequence>
<dbReference type="EMBL" id="CCRK01000014">
    <property type="protein sequence ID" value="CDZ52987.1"/>
    <property type="molecule type" value="Genomic_DNA"/>
</dbReference>
<name>A0A0T7H0Q8_NEOGA</name>
<evidence type="ECO:0000313" key="2">
    <source>
        <dbReference type="Proteomes" id="UP000039660"/>
    </source>
</evidence>